<feature type="transmembrane region" description="Helical" evidence="16">
    <location>
        <begin position="27"/>
        <end position="47"/>
    </location>
</feature>
<dbReference type="PROSITE" id="PS50857">
    <property type="entry name" value="COX2_CUA"/>
    <property type="match status" value="1"/>
</dbReference>
<evidence type="ECO:0000256" key="13">
    <source>
        <dbReference type="ARBA" id="ARBA00047816"/>
    </source>
</evidence>
<dbReference type="InterPro" id="IPR001505">
    <property type="entry name" value="Copper_CuA"/>
</dbReference>
<name>A0ABZ3CEC1_9ACTN</name>
<comment type="catalytic activity">
    <reaction evidence="13 15">
        <text>4 Fe(II)-[cytochrome c] + O2 + 8 H(+)(in) = 4 Fe(III)-[cytochrome c] + 2 H2O + 4 H(+)(out)</text>
        <dbReference type="Rhea" id="RHEA:11436"/>
        <dbReference type="Rhea" id="RHEA-COMP:10350"/>
        <dbReference type="Rhea" id="RHEA-COMP:14399"/>
        <dbReference type="ChEBI" id="CHEBI:15377"/>
        <dbReference type="ChEBI" id="CHEBI:15378"/>
        <dbReference type="ChEBI" id="CHEBI:15379"/>
        <dbReference type="ChEBI" id="CHEBI:29033"/>
        <dbReference type="ChEBI" id="CHEBI:29034"/>
        <dbReference type="EC" id="7.1.1.9"/>
    </reaction>
</comment>
<dbReference type="EC" id="7.1.1.9" evidence="15"/>
<evidence type="ECO:0000256" key="16">
    <source>
        <dbReference type="SAM" id="Phobius"/>
    </source>
</evidence>
<proteinExistence type="inferred from homology"/>
<keyword evidence="5 14" id="KW-0812">Transmembrane</keyword>
<evidence type="ECO:0000256" key="2">
    <source>
        <dbReference type="ARBA" id="ARBA00007866"/>
    </source>
</evidence>
<comment type="cofactor">
    <cofactor evidence="15">
        <name>Cu cation</name>
        <dbReference type="ChEBI" id="CHEBI:23378"/>
    </cofactor>
    <text evidence="15">Binds a copper A center.</text>
</comment>
<evidence type="ECO:0000256" key="7">
    <source>
        <dbReference type="ARBA" id="ARBA00022967"/>
    </source>
</evidence>
<comment type="function">
    <text evidence="12 15">Subunits I and II form the functional core of the enzyme complex. Electrons originating in cytochrome c are transferred via heme a and Cu(A) to the binuclear center formed by heme a3 and Cu(B).</text>
</comment>
<dbReference type="EMBL" id="CP115965">
    <property type="protein sequence ID" value="WZX00335.1"/>
    <property type="molecule type" value="Genomic_DNA"/>
</dbReference>
<evidence type="ECO:0000259" key="18">
    <source>
        <dbReference type="PROSITE" id="PS50999"/>
    </source>
</evidence>
<keyword evidence="11 16" id="KW-0472">Membrane</keyword>
<evidence type="ECO:0000256" key="11">
    <source>
        <dbReference type="ARBA" id="ARBA00023136"/>
    </source>
</evidence>
<keyword evidence="7" id="KW-1278">Translocase</keyword>
<evidence type="ECO:0000256" key="15">
    <source>
        <dbReference type="RuleBase" id="RU004024"/>
    </source>
</evidence>
<dbReference type="InterPro" id="IPR002429">
    <property type="entry name" value="CcO_II-like_C"/>
</dbReference>
<evidence type="ECO:0000313" key="19">
    <source>
        <dbReference type="EMBL" id="WZX00335.1"/>
    </source>
</evidence>
<evidence type="ECO:0000256" key="9">
    <source>
        <dbReference type="ARBA" id="ARBA00022989"/>
    </source>
</evidence>
<evidence type="ECO:0000256" key="5">
    <source>
        <dbReference type="ARBA" id="ARBA00022692"/>
    </source>
</evidence>
<sequence length="249" mass="28037">MEQWGRWGLPEPISDRAPFIGNLWNGAWIASMVIGVFVWGLIGWVIFRYRRRSDDELPRQTRYNLPLEILYTLVPFLIIGVLFFFTVQSQNAVLAKDSPDVVHEIDVVGQKWSWTFNYREADNPEIGSDAHTIGTIEQIPTLVLPVNEPVRFNLESADVIHSFWIPGFYFKLDVVPGRHNSFDVTPTTEGTYLGKCAELCGTYHAAMVFNVEVVSVEEYNARITELAETGNAGLEGVPEFPGSGPRTEG</sequence>
<dbReference type="PROSITE" id="PS00078">
    <property type="entry name" value="COX2"/>
    <property type="match status" value="1"/>
</dbReference>
<keyword evidence="9 16" id="KW-1133">Transmembrane helix</keyword>
<dbReference type="InterPro" id="IPR036257">
    <property type="entry name" value="Cyt_c_oxidase_su2_TM_sf"/>
</dbReference>
<feature type="domain" description="Cytochrome oxidase subunit II copper A binding" evidence="17">
    <location>
        <begin position="100"/>
        <end position="225"/>
    </location>
</feature>
<evidence type="ECO:0000313" key="20">
    <source>
        <dbReference type="Proteomes" id="UP001434337"/>
    </source>
</evidence>
<organism evidence="19 20">
    <name type="scientific">Propioniciclava soli</name>
    <dbReference type="NCBI Taxonomy" id="2775081"/>
    <lineage>
        <taxon>Bacteria</taxon>
        <taxon>Bacillati</taxon>
        <taxon>Actinomycetota</taxon>
        <taxon>Actinomycetes</taxon>
        <taxon>Propionibacteriales</taxon>
        <taxon>Propionibacteriaceae</taxon>
        <taxon>Propioniciclava</taxon>
    </lineage>
</organism>
<accession>A0ABZ3CEC1</accession>
<keyword evidence="6 15" id="KW-0479">Metal-binding</keyword>
<evidence type="ECO:0000256" key="4">
    <source>
        <dbReference type="ARBA" id="ARBA00022660"/>
    </source>
</evidence>
<feature type="transmembrane region" description="Helical" evidence="16">
    <location>
        <begin position="68"/>
        <end position="87"/>
    </location>
</feature>
<dbReference type="NCBIfam" id="TIGR02866">
    <property type="entry name" value="CoxB"/>
    <property type="match status" value="1"/>
</dbReference>
<dbReference type="PRINTS" id="PR01166">
    <property type="entry name" value="CYCOXIDASEII"/>
</dbReference>
<evidence type="ECO:0000256" key="6">
    <source>
        <dbReference type="ARBA" id="ARBA00022723"/>
    </source>
</evidence>
<dbReference type="CDD" id="cd13919">
    <property type="entry name" value="CuRO_HCO_II_like_5"/>
    <property type="match status" value="1"/>
</dbReference>
<dbReference type="PANTHER" id="PTHR22888:SF9">
    <property type="entry name" value="CYTOCHROME C OXIDASE SUBUNIT 2"/>
    <property type="match status" value="1"/>
</dbReference>
<evidence type="ECO:0000256" key="1">
    <source>
        <dbReference type="ARBA" id="ARBA00004141"/>
    </source>
</evidence>
<reference evidence="19 20" key="1">
    <citation type="journal article" date="2023" name="Environ Microbiome">
        <title>A coral-associated actinobacterium mitigates coral bleaching under heat stress.</title>
        <authorList>
            <person name="Li J."/>
            <person name="Zou Y."/>
            <person name="Li Q."/>
            <person name="Zhang J."/>
            <person name="Bourne D.G."/>
            <person name="Lyu Y."/>
            <person name="Liu C."/>
            <person name="Zhang S."/>
        </authorList>
    </citation>
    <scope>NUCLEOTIDE SEQUENCE [LARGE SCALE GENOMIC DNA]</scope>
    <source>
        <strain evidence="19 20">SCSIO 13291</strain>
    </source>
</reference>
<evidence type="ECO:0000256" key="3">
    <source>
        <dbReference type="ARBA" id="ARBA00022448"/>
    </source>
</evidence>
<evidence type="ECO:0000259" key="17">
    <source>
        <dbReference type="PROSITE" id="PS50857"/>
    </source>
</evidence>
<feature type="domain" description="Cytochrome oxidase subunit II transmembrane region profile" evidence="18">
    <location>
        <begin position="1"/>
        <end position="97"/>
    </location>
</feature>
<dbReference type="Gene3D" id="1.10.287.90">
    <property type="match status" value="1"/>
</dbReference>
<dbReference type="InterPro" id="IPR014222">
    <property type="entry name" value="Cyt_c_oxidase_su2"/>
</dbReference>
<evidence type="ECO:0000256" key="14">
    <source>
        <dbReference type="RuleBase" id="RU000456"/>
    </source>
</evidence>
<keyword evidence="3 14" id="KW-0813">Transport</keyword>
<dbReference type="Pfam" id="PF02790">
    <property type="entry name" value="COX2_TM"/>
    <property type="match status" value="1"/>
</dbReference>
<dbReference type="Pfam" id="PF00116">
    <property type="entry name" value="COX2"/>
    <property type="match status" value="1"/>
</dbReference>
<dbReference type="Gene3D" id="2.60.40.420">
    <property type="entry name" value="Cupredoxins - blue copper proteins"/>
    <property type="match status" value="1"/>
</dbReference>
<dbReference type="InterPro" id="IPR011759">
    <property type="entry name" value="Cyt_c_oxidase_su2_TM_dom"/>
</dbReference>
<comment type="similarity">
    <text evidence="2 14">Belongs to the cytochrome c oxidase subunit 2 family.</text>
</comment>
<evidence type="ECO:0000256" key="12">
    <source>
        <dbReference type="ARBA" id="ARBA00024688"/>
    </source>
</evidence>
<evidence type="ECO:0000256" key="8">
    <source>
        <dbReference type="ARBA" id="ARBA00022982"/>
    </source>
</evidence>
<dbReference type="PROSITE" id="PS50999">
    <property type="entry name" value="COX2_TM"/>
    <property type="match status" value="1"/>
</dbReference>
<protein>
    <recommendedName>
        <fullName evidence="15">Cytochrome c oxidase subunit 2</fullName>
        <ecNumber evidence="15">7.1.1.9</ecNumber>
    </recommendedName>
</protein>
<dbReference type="SUPFAM" id="SSF49503">
    <property type="entry name" value="Cupredoxins"/>
    <property type="match status" value="1"/>
</dbReference>
<dbReference type="Proteomes" id="UP001434337">
    <property type="component" value="Chromosome"/>
</dbReference>
<evidence type="ECO:0000256" key="10">
    <source>
        <dbReference type="ARBA" id="ARBA00023008"/>
    </source>
</evidence>
<dbReference type="InterPro" id="IPR008972">
    <property type="entry name" value="Cupredoxin"/>
</dbReference>
<keyword evidence="4 14" id="KW-0679">Respiratory chain</keyword>
<dbReference type="InterPro" id="IPR045187">
    <property type="entry name" value="CcO_II"/>
</dbReference>
<keyword evidence="20" id="KW-1185">Reference proteome</keyword>
<keyword evidence="8 14" id="KW-0249">Electron transport</keyword>
<keyword evidence="10 15" id="KW-0186">Copper</keyword>
<dbReference type="PANTHER" id="PTHR22888">
    <property type="entry name" value="CYTOCHROME C OXIDASE, SUBUNIT II"/>
    <property type="match status" value="1"/>
</dbReference>
<gene>
    <name evidence="19" type="primary">coxB</name>
    <name evidence="19" type="ORF">PCC79_12600</name>
</gene>
<comment type="subcellular location">
    <subcellularLocation>
        <location evidence="14">Cell membrane</location>
        <topology evidence="14">Multi-pass membrane protein</topology>
    </subcellularLocation>
    <subcellularLocation>
        <location evidence="1">Membrane</location>
        <topology evidence="1">Multi-pass membrane protein</topology>
    </subcellularLocation>
</comment>
<dbReference type="SUPFAM" id="SSF81464">
    <property type="entry name" value="Cytochrome c oxidase subunit II-like, transmembrane region"/>
    <property type="match status" value="1"/>
</dbReference>